<dbReference type="Gene3D" id="3.40.50.720">
    <property type="entry name" value="NAD(P)-binding Rossmann-like Domain"/>
    <property type="match status" value="2"/>
</dbReference>
<keyword evidence="3" id="KW-0862">Zinc</keyword>
<gene>
    <name evidence="6" type="ORF">CEP51_013506</name>
</gene>
<feature type="domain" description="Alcohol dehydrogenase-like C-terminal" evidence="4">
    <location>
        <begin position="126"/>
        <end position="200"/>
    </location>
</feature>
<dbReference type="CDD" id="cd05374">
    <property type="entry name" value="17beta-HSD-like_SDR_c"/>
    <property type="match status" value="1"/>
</dbReference>
<evidence type="ECO:0000313" key="6">
    <source>
        <dbReference type="EMBL" id="RSL62176.1"/>
    </source>
</evidence>
<dbReference type="AlphaFoldDB" id="A0A428QA69"/>
<organism evidence="6 7">
    <name type="scientific">Fusarium floridanum</name>
    <dbReference type="NCBI Taxonomy" id="1325733"/>
    <lineage>
        <taxon>Eukaryota</taxon>
        <taxon>Fungi</taxon>
        <taxon>Dikarya</taxon>
        <taxon>Ascomycota</taxon>
        <taxon>Pezizomycotina</taxon>
        <taxon>Sordariomycetes</taxon>
        <taxon>Hypocreomycetidae</taxon>
        <taxon>Hypocreales</taxon>
        <taxon>Nectriaceae</taxon>
        <taxon>Fusarium</taxon>
        <taxon>Fusarium solani species complex</taxon>
    </lineage>
</organism>
<dbReference type="InterPro" id="IPR002328">
    <property type="entry name" value="ADH_Zn_CS"/>
</dbReference>
<dbReference type="PROSITE" id="PS00059">
    <property type="entry name" value="ADH_ZINC"/>
    <property type="match status" value="1"/>
</dbReference>
<dbReference type="InterPro" id="IPR013149">
    <property type="entry name" value="ADH-like_C"/>
</dbReference>
<protein>
    <submittedName>
        <fullName evidence="6">Uncharacterized protein</fullName>
    </submittedName>
</protein>
<name>A0A428QA69_9HYPO</name>
<accession>A0A428QA69</accession>
<dbReference type="InterPro" id="IPR011032">
    <property type="entry name" value="GroES-like_sf"/>
</dbReference>
<keyword evidence="2" id="KW-0560">Oxidoreductase</keyword>
<dbReference type="GO" id="GO:0005783">
    <property type="term" value="C:endoplasmic reticulum"/>
    <property type="evidence" value="ECO:0007669"/>
    <property type="project" value="TreeGrafter"/>
</dbReference>
<comment type="similarity">
    <text evidence="3">Belongs to the zinc-containing alcohol dehydrogenase family.</text>
</comment>
<dbReference type="GO" id="GO:0006654">
    <property type="term" value="P:phosphatidic acid biosynthetic process"/>
    <property type="evidence" value="ECO:0007669"/>
    <property type="project" value="TreeGrafter"/>
</dbReference>
<dbReference type="Pfam" id="PF08240">
    <property type="entry name" value="ADH_N"/>
    <property type="match status" value="1"/>
</dbReference>
<dbReference type="InterPro" id="IPR002347">
    <property type="entry name" value="SDR_fam"/>
</dbReference>
<sequence length="515" mass="55169">MGGTPPWTMGHEAVGYISDAGSAVSSLAVGDYVVISDSESHGKLDLRPEPPIYFGNGLPDVPKGFQGQVRLADHSLIPIPLTQETTNSTIEQDYLTLSDVFATGWASLDFAGFQPGDSVAVFGSGPVGLLAAYSALLRGASNVYMVDHIQSRLDRAASIGAIPINFRDEDPVAQILALEPDGVMRSVECVGMEALNSQLEIQGDITVQQMVADDFDQPSLSFHTSTSIPQLSTADTAMAKYVLITGCSAGGIGNALARAFASRGINVFATARDVSRMENLTGLPNITLITLDVTSCDQIAEAVRKVSEATGGTLDYLINNSGQHYTMPALDSDMDTAKRLFDVNFWAVFQMTQSFIPLLINAGGTIINTGSIAGVTPFPSMSVYSASKAALHAFDTALRCEIAPFGVNVMTVITGAVQSRIADNAPKFKLPDGSRYFQVEELLETIALGKGADGSRMTRTDVYAERVLDDILKGKEGSVWHGRYAGLTRWILSRLPETVQFRLFMKRSGMEALLV</sequence>
<comment type="caution">
    <text evidence="6">The sequence shown here is derived from an EMBL/GenBank/DDBJ whole genome shotgun (WGS) entry which is preliminary data.</text>
</comment>
<dbReference type="InterPro" id="IPR036291">
    <property type="entry name" value="NAD(P)-bd_dom_sf"/>
</dbReference>
<dbReference type="InterPro" id="IPR013154">
    <property type="entry name" value="ADH-like_N"/>
</dbReference>
<keyword evidence="3" id="KW-0479">Metal-binding</keyword>
<proteinExistence type="inferred from homology"/>
<dbReference type="Pfam" id="PF00107">
    <property type="entry name" value="ADH_zinc_N"/>
    <property type="match status" value="1"/>
</dbReference>
<comment type="similarity">
    <text evidence="1">Belongs to the short-chain dehydrogenases/reductases (SDR) family.</text>
</comment>
<dbReference type="PANTHER" id="PTHR44169">
    <property type="entry name" value="NADPH-DEPENDENT 1-ACYLDIHYDROXYACETONE PHOSPHATE REDUCTASE"/>
    <property type="match status" value="1"/>
</dbReference>
<dbReference type="GO" id="GO:0005811">
    <property type="term" value="C:lipid droplet"/>
    <property type="evidence" value="ECO:0007669"/>
    <property type="project" value="TreeGrafter"/>
</dbReference>
<dbReference type="GO" id="GO:0019433">
    <property type="term" value="P:triglyceride catabolic process"/>
    <property type="evidence" value="ECO:0007669"/>
    <property type="project" value="TreeGrafter"/>
</dbReference>
<evidence type="ECO:0000256" key="3">
    <source>
        <dbReference type="RuleBase" id="RU361277"/>
    </source>
</evidence>
<evidence type="ECO:0000313" key="7">
    <source>
        <dbReference type="Proteomes" id="UP000287972"/>
    </source>
</evidence>
<dbReference type="Gene3D" id="3.90.180.10">
    <property type="entry name" value="Medium-chain alcohol dehydrogenases, catalytic domain"/>
    <property type="match status" value="2"/>
</dbReference>
<dbReference type="Proteomes" id="UP000287972">
    <property type="component" value="Unassembled WGS sequence"/>
</dbReference>
<dbReference type="PANTHER" id="PTHR44169:SF6">
    <property type="entry name" value="NADPH-DEPENDENT 1-ACYLDIHYDROXYACETONE PHOSPHATE REDUCTASE"/>
    <property type="match status" value="1"/>
</dbReference>
<dbReference type="PRINTS" id="PR00080">
    <property type="entry name" value="SDRFAMILY"/>
</dbReference>
<evidence type="ECO:0000259" key="5">
    <source>
        <dbReference type="Pfam" id="PF08240"/>
    </source>
</evidence>
<dbReference type="GO" id="GO:0004806">
    <property type="term" value="F:triacylglycerol lipase activity"/>
    <property type="evidence" value="ECO:0007669"/>
    <property type="project" value="TreeGrafter"/>
</dbReference>
<evidence type="ECO:0000259" key="4">
    <source>
        <dbReference type="Pfam" id="PF00107"/>
    </source>
</evidence>
<dbReference type="GO" id="GO:0000140">
    <property type="term" value="F:acylglycerone-phosphate reductase (NADP+) activity"/>
    <property type="evidence" value="ECO:0007669"/>
    <property type="project" value="TreeGrafter"/>
</dbReference>
<feature type="domain" description="Alcohol dehydrogenase-like N-terminal" evidence="5">
    <location>
        <begin position="4"/>
        <end position="45"/>
    </location>
</feature>
<reference evidence="6 7" key="1">
    <citation type="submission" date="2017-06" db="EMBL/GenBank/DDBJ databases">
        <title>Comparative genomic analysis of Ambrosia Fusariam Clade fungi.</title>
        <authorList>
            <person name="Stajich J.E."/>
            <person name="Carrillo J."/>
            <person name="Kijimoto T."/>
            <person name="Eskalen A."/>
            <person name="O'Donnell K."/>
            <person name="Kasson M."/>
        </authorList>
    </citation>
    <scope>NUCLEOTIDE SEQUENCE [LARGE SCALE GENOMIC DNA]</scope>
    <source>
        <strain evidence="6 7">NRRL62606</strain>
    </source>
</reference>
<keyword evidence="7" id="KW-1185">Reference proteome</keyword>
<dbReference type="SUPFAM" id="SSF51735">
    <property type="entry name" value="NAD(P)-binding Rossmann-fold domains"/>
    <property type="match status" value="2"/>
</dbReference>
<evidence type="ECO:0000256" key="2">
    <source>
        <dbReference type="ARBA" id="ARBA00023002"/>
    </source>
</evidence>
<comment type="cofactor">
    <cofactor evidence="3">
        <name>Zn(2+)</name>
        <dbReference type="ChEBI" id="CHEBI:29105"/>
    </cofactor>
</comment>
<dbReference type="GO" id="GO:0008270">
    <property type="term" value="F:zinc ion binding"/>
    <property type="evidence" value="ECO:0007669"/>
    <property type="project" value="InterPro"/>
</dbReference>
<dbReference type="SUPFAM" id="SSF50129">
    <property type="entry name" value="GroES-like"/>
    <property type="match status" value="1"/>
</dbReference>
<dbReference type="EMBL" id="NKCL01000563">
    <property type="protein sequence ID" value="RSL62176.1"/>
    <property type="molecule type" value="Genomic_DNA"/>
</dbReference>
<dbReference type="Pfam" id="PF00106">
    <property type="entry name" value="adh_short"/>
    <property type="match status" value="1"/>
</dbReference>
<evidence type="ECO:0000256" key="1">
    <source>
        <dbReference type="ARBA" id="ARBA00006484"/>
    </source>
</evidence>
<dbReference type="PRINTS" id="PR00081">
    <property type="entry name" value="GDHRDH"/>
</dbReference>